<reference evidence="2" key="1">
    <citation type="submission" date="2015-06" db="UniProtKB">
        <authorList>
            <consortium name="EnsemblPlants"/>
        </authorList>
    </citation>
    <scope>IDENTIFICATION</scope>
</reference>
<accession>I1Q0G2</accession>
<evidence type="ECO:0000313" key="2">
    <source>
        <dbReference type="EnsemblPlants" id="ORGLA06G0062500.1"/>
    </source>
</evidence>
<evidence type="ECO:0000313" key="3">
    <source>
        <dbReference type="Proteomes" id="UP000007306"/>
    </source>
</evidence>
<keyword evidence="3" id="KW-1185">Reference proteome</keyword>
<feature type="compositionally biased region" description="Gly residues" evidence="1">
    <location>
        <begin position="12"/>
        <end position="23"/>
    </location>
</feature>
<proteinExistence type="predicted"/>
<name>I1Q0G2_ORYGL</name>
<organism evidence="2 3">
    <name type="scientific">Oryza glaberrima</name>
    <name type="common">African rice</name>
    <dbReference type="NCBI Taxonomy" id="4538"/>
    <lineage>
        <taxon>Eukaryota</taxon>
        <taxon>Viridiplantae</taxon>
        <taxon>Streptophyta</taxon>
        <taxon>Embryophyta</taxon>
        <taxon>Tracheophyta</taxon>
        <taxon>Spermatophyta</taxon>
        <taxon>Magnoliopsida</taxon>
        <taxon>Liliopsida</taxon>
        <taxon>Poales</taxon>
        <taxon>Poaceae</taxon>
        <taxon>BOP clade</taxon>
        <taxon>Oryzoideae</taxon>
        <taxon>Oryzeae</taxon>
        <taxon>Oryzinae</taxon>
        <taxon>Oryza</taxon>
    </lineage>
</organism>
<dbReference type="AlphaFoldDB" id="I1Q0G2"/>
<feature type="region of interest" description="Disordered" evidence="1">
    <location>
        <begin position="1"/>
        <end position="66"/>
    </location>
</feature>
<sequence>MEAREKGRAAAGRGGVRGCGGGEAAAETQVKGEGGGRVRRLRLRRGARRSDGRPAMRRRRHGVGGRAVAPWPQLGGNRSWFKLPMLSSQQASYVSEDQQHEEDDGDGDEVLIPGLPARFTYAELEEANREFFKPLTMAADRFLHFASLVSVVVLAAGSRSPGGVAALPRRGQLVDGGDNDKNKCVYMLYYMGTGWIWKAGTDAAIGVELTAADGSGFAVRDLERRGCPILLRTHRTTSTSQTSLATLTQPSRLASTSYHLLPLVPLATDLDLTSSSLPPLACLAPNRDTRSR</sequence>
<feature type="compositionally biased region" description="Basic residues" evidence="1">
    <location>
        <begin position="37"/>
        <end position="47"/>
    </location>
</feature>
<evidence type="ECO:0000256" key="1">
    <source>
        <dbReference type="SAM" id="MobiDB-lite"/>
    </source>
</evidence>
<dbReference type="Gramene" id="ORGLA06G0062500.1">
    <property type="protein sequence ID" value="ORGLA06G0062500.1"/>
    <property type="gene ID" value="ORGLA06G0062500"/>
</dbReference>
<dbReference type="EnsemblPlants" id="ORGLA06G0062500.1">
    <property type="protein sequence ID" value="ORGLA06G0062500.1"/>
    <property type="gene ID" value="ORGLA06G0062500"/>
</dbReference>
<dbReference type="STRING" id="4538.I1Q0G2"/>
<dbReference type="HOGENOM" id="CLU_954360_0_0_1"/>
<reference evidence="2 3" key="2">
    <citation type="submission" date="2018-04" db="EMBL/GenBank/DDBJ databases">
        <title>OglaRS2 (Oryza glaberrima Reference Sequence Version 2).</title>
        <authorList>
            <person name="Zhang J."/>
            <person name="Kudrna D."/>
            <person name="Lee S."/>
            <person name="Talag J."/>
            <person name="Rajasekar S."/>
            <person name="Wing R.A."/>
        </authorList>
    </citation>
    <scope>NUCLEOTIDE SEQUENCE [LARGE SCALE GENOMIC DNA]</scope>
    <source>
        <strain evidence="2 3">cv. IRGC 96717</strain>
    </source>
</reference>
<protein>
    <submittedName>
        <fullName evidence="2">Uncharacterized protein</fullName>
    </submittedName>
</protein>
<dbReference type="Proteomes" id="UP000007306">
    <property type="component" value="Chromosome 6"/>
</dbReference>